<accession>A0A087FX43</accession>
<dbReference type="Proteomes" id="UP000029120">
    <property type="component" value="Unassembled WGS sequence"/>
</dbReference>
<protein>
    <recommendedName>
        <fullName evidence="3">Glabrous enhancer-binding protein-like DBD domain-containing protein</fullName>
    </recommendedName>
</protein>
<feature type="domain" description="Glabrous enhancer-binding protein-like DBD" evidence="3">
    <location>
        <begin position="20"/>
        <end position="112"/>
    </location>
</feature>
<dbReference type="GO" id="GO:0006355">
    <property type="term" value="P:regulation of DNA-templated transcription"/>
    <property type="evidence" value="ECO:0007669"/>
    <property type="project" value="InterPro"/>
</dbReference>
<dbReference type="PANTHER" id="PTHR31662">
    <property type="entry name" value="BNAANNG10740D PROTEIN-RELATED"/>
    <property type="match status" value="1"/>
</dbReference>
<gene>
    <name evidence="4" type="ORF">AALP_AAs56852U000100</name>
</gene>
<dbReference type="OrthoDB" id="1885109at2759"/>
<organism evidence="4 5">
    <name type="scientific">Arabis alpina</name>
    <name type="common">Alpine rock-cress</name>
    <dbReference type="NCBI Taxonomy" id="50452"/>
    <lineage>
        <taxon>Eukaryota</taxon>
        <taxon>Viridiplantae</taxon>
        <taxon>Streptophyta</taxon>
        <taxon>Embryophyta</taxon>
        <taxon>Tracheophyta</taxon>
        <taxon>Spermatophyta</taxon>
        <taxon>Magnoliopsida</taxon>
        <taxon>eudicotyledons</taxon>
        <taxon>Gunneridae</taxon>
        <taxon>Pentapetalae</taxon>
        <taxon>rosids</taxon>
        <taxon>malvids</taxon>
        <taxon>Brassicales</taxon>
        <taxon>Brassicaceae</taxon>
        <taxon>Arabideae</taxon>
        <taxon>Arabis</taxon>
    </lineage>
</organism>
<evidence type="ECO:0000256" key="1">
    <source>
        <dbReference type="ARBA" id="ARBA00010820"/>
    </source>
</evidence>
<evidence type="ECO:0000313" key="5">
    <source>
        <dbReference type="Proteomes" id="UP000029120"/>
    </source>
</evidence>
<dbReference type="Pfam" id="PF04504">
    <property type="entry name" value="GeBP-like_DBD"/>
    <property type="match status" value="1"/>
</dbReference>
<dbReference type="EMBL" id="KL991512">
    <property type="protein sequence ID" value="KFK22195.1"/>
    <property type="molecule type" value="Genomic_DNA"/>
</dbReference>
<sequence>MWAILKRRNLPKKTTFEPSERNWNQSDELLILKGIVDYEHEKKLSYKSDWDAFYRYIKDFIDASFMKKQLIGKVRKLKKRFIDYPVRSNDARGPPFANSGEDRVFNLSFIIWATKKETKSQCGSNEILDQVKDLPNVEHESVRSNSMKIDNGDKEESEEVCSALRRYSFSKSRWKSTET</sequence>
<dbReference type="AlphaFoldDB" id="A0A087FX43"/>
<dbReference type="PANTHER" id="PTHR31662:SF61">
    <property type="entry name" value="GLABROUS1 ENHANCER-BINDING PROTEIN-LIKE 3"/>
    <property type="match status" value="1"/>
</dbReference>
<dbReference type="InterPro" id="IPR053932">
    <property type="entry name" value="GeBP-like_DBD"/>
</dbReference>
<dbReference type="InterPro" id="IPR007592">
    <property type="entry name" value="GEBP"/>
</dbReference>
<dbReference type="GO" id="GO:0005634">
    <property type="term" value="C:nucleus"/>
    <property type="evidence" value="ECO:0007669"/>
    <property type="project" value="TreeGrafter"/>
</dbReference>
<name>A0A087FX43_ARAAL</name>
<proteinExistence type="inferred from homology"/>
<evidence type="ECO:0000313" key="4">
    <source>
        <dbReference type="EMBL" id="KFK22195.1"/>
    </source>
</evidence>
<dbReference type="Gramene" id="KFK22195">
    <property type="protein sequence ID" value="KFK22195"/>
    <property type="gene ID" value="AALP_AAs56852U000100"/>
</dbReference>
<evidence type="ECO:0000259" key="3">
    <source>
        <dbReference type="Pfam" id="PF04504"/>
    </source>
</evidence>
<feature type="region of interest" description="Disordered" evidence="2">
    <location>
        <begin position="138"/>
        <end position="158"/>
    </location>
</feature>
<evidence type="ECO:0000256" key="2">
    <source>
        <dbReference type="SAM" id="MobiDB-lite"/>
    </source>
</evidence>
<dbReference type="eggNOG" id="ENOG502R6TU">
    <property type="taxonomic scope" value="Eukaryota"/>
</dbReference>
<keyword evidence="5" id="KW-1185">Reference proteome</keyword>
<comment type="similarity">
    <text evidence="1">Belongs to the GeBP family.</text>
</comment>
<reference evidence="5" key="1">
    <citation type="journal article" date="2015" name="Nat. Plants">
        <title>Genome expansion of Arabis alpina linked with retrotransposition and reduced symmetric DNA methylation.</title>
        <authorList>
            <person name="Willing E.M."/>
            <person name="Rawat V."/>
            <person name="Mandakova T."/>
            <person name="Maumus F."/>
            <person name="James G.V."/>
            <person name="Nordstroem K.J."/>
            <person name="Becker C."/>
            <person name="Warthmann N."/>
            <person name="Chica C."/>
            <person name="Szarzynska B."/>
            <person name="Zytnicki M."/>
            <person name="Albani M.C."/>
            <person name="Kiefer C."/>
            <person name="Bergonzi S."/>
            <person name="Castaings L."/>
            <person name="Mateos J.L."/>
            <person name="Berns M.C."/>
            <person name="Bujdoso N."/>
            <person name="Piofczyk T."/>
            <person name="de Lorenzo L."/>
            <person name="Barrero-Sicilia C."/>
            <person name="Mateos I."/>
            <person name="Piednoel M."/>
            <person name="Hagmann J."/>
            <person name="Chen-Min-Tao R."/>
            <person name="Iglesias-Fernandez R."/>
            <person name="Schuster S.C."/>
            <person name="Alonso-Blanco C."/>
            <person name="Roudier F."/>
            <person name="Carbonero P."/>
            <person name="Paz-Ares J."/>
            <person name="Davis S.J."/>
            <person name="Pecinka A."/>
            <person name="Quesneville H."/>
            <person name="Colot V."/>
            <person name="Lysak M.A."/>
            <person name="Weigel D."/>
            <person name="Coupland G."/>
            <person name="Schneeberger K."/>
        </authorList>
    </citation>
    <scope>NUCLEOTIDE SEQUENCE [LARGE SCALE GENOMIC DNA]</scope>
    <source>
        <strain evidence="5">cv. Pajares</strain>
    </source>
</reference>